<protein>
    <recommendedName>
        <fullName evidence="3">Nucleotidyltransferase</fullName>
    </recommendedName>
</protein>
<name>L0L083_METHD</name>
<reference evidence="2" key="1">
    <citation type="submission" date="2012-02" db="EMBL/GenBank/DDBJ databases">
        <title>Complete sequence of chromosome of Methanomethylovorans hollandica DSM 15978.</title>
        <authorList>
            <person name="Lucas S."/>
            <person name="Copeland A."/>
            <person name="Lapidus A."/>
            <person name="Glavina del Rio T."/>
            <person name="Dalin E."/>
            <person name="Tice H."/>
            <person name="Bruce D."/>
            <person name="Goodwin L."/>
            <person name="Pitluck S."/>
            <person name="Peters L."/>
            <person name="Mikhailova N."/>
            <person name="Held B."/>
            <person name="Kyrpides N."/>
            <person name="Mavromatis K."/>
            <person name="Ivanova N."/>
            <person name="Brettin T."/>
            <person name="Detter J.C."/>
            <person name="Han C."/>
            <person name="Larimer F."/>
            <person name="Land M."/>
            <person name="Hauser L."/>
            <person name="Markowitz V."/>
            <person name="Cheng J.-F."/>
            <person name="Hugenholtz P."/>
            <person name="Woyke T."/>
            <person name="Wu D."/>
            <person name="Spring S."/>
            <person name="Schroeder M."/>
            <person name="Brambilla E."/>
            <person name="Klenk H.-P."/>
            <person name="Eisen J.A."/>
        </authorList>
    </citation>
    <scope>NUCLEOTIDE SEQUENCE [LARGE SCALE GENOMIC DNA]</scope>
    <source>
        <strain evidence="2">DSM 15978 / NBRC 107637 / DMS1</strain>
    </source>
</reference>
<dbReference type="RefSeq" id="WP_015324834.1">
    <property type="nucleotide sequence ID" value="NC_019977.1"/>
</dbReference>
<dbReference type="AlphaFoldDB" id="L0L083"/>
<dbReference type="HOGENOM" id="CLU_1109504_0_0_2"/>
<dbReference type="EMBL" id="CP003362">
    <property type="protein sequence ID" value="AGB49669.1"/>
    <property type="molecule type" value="Genomic_DNA"/>
</dbReference>
<dbReference type="GeneID" id="14407272"/>
<evidence type="ECO:0000313" key="1">
    <source>
        <dbReference type="EMBL" id="AGB49669.1"/>
    </source>
</evidence>
<organism evidence="1 2">
    <name type="scientific">Methanomethylovorans hollandica (strain DSM 15978 / NBRC 107637 / DMS1)</name>
    <dbReference type="NCBI Taxonomy" id="867904"/>
    <lineage>
        <taxon>Archaea</taxon>
        <taxon>Methanobacteriati</taxon>
        <taxon>Methanobacteriota</taxon>
        <taxon>Stenosarchaea group</taxon>
        <taxon>Methanomicrobia</taxon>
        <taxon>Methanosarcinales</taxon>
        <taxon>Methanosarcinaceae</taxon>
        <taxon>Methanomethylovorans</taxon>
    </lineage>
</organism>
<dbReference type="STRING" id="867904.Metho_1463"/>
<dbReference type="KEGG" id="mhz:Metho_1463"/>
<dbReference type="Proteomes" id="UP000010866">
    <property type="component" value="Chromosome"/>
</dbReference>
<evidence type="ECO:0000313" key="2">
    <source>
        <dbReference type="Proteomes" id="UP000010866"/>
    </source>
</evidence>
<dbReference type="OrthoDB" id="146522at2157"/>
<gene>
    <name evidence="1" type="ordered locus">Metho_1463</name>
</gene>
<evidence type="ECO:0008006" key="3">
    <source>
        <dbReference type="Google" id="ProtNLM"/>
    </source>
</evidence>
<proteinExistence type="predicted"/>
<keyword evidence="2" id="KW-1185">Reference proteome</keyword>
<sequence>MAQYEPSQRIIALSLAELNEIIQYLREKYDDAGPKAVLIGGWAVDSYNPWFGSIDIDLVTNSRTRKGIMHHLREKRGFEPYRLPGLSTSVQKLTEAGPIIIDFATLQKPYLFEGIEDIFMDLHILEENTEMRNIRGGIEVAVPNRVTLLVLKLKAIWDRQYRIDHDLCDDLLWETGKVVKDRADVLALLDPEHGGRDLNIYVLGKLFRNYPFLERSLISVYETNEGIEKYGRISQGFARKIIEQLLSLTR</sequence>
<accession>L0L083</accession>